<sequence>MEPADAPSDPFEVSLTTFKATLKKSEVENFRFATGDEFKTAIDQIQTKLHHKRRQLNLTKLRSFVEAMTQFGKVLDVFCQTSETIAFIWGPWKFLLQNVDSLFTAFDEILDTYDQLGQTLSLVLQATELFPEDKQMVKVVASIYDDILAFHREAFRYFQKSNAKRFIHAIFQTYQKTFEDLIQAIKRHQQILLGQSTFSEARRARANDERMRLQILETGQSRVRRELVLWLKGANTQNDHDRLLRIREEFPTTGVWLLSKPEFKGWFERYTSRPPMLWLNGVPGAGKTVLSSIVIENCKALAHQPHVLYFYCKGGDPDRDNLSAIGRSLLLQLLKEDSDVMQWIYQEYKDSTEVTLNTLSQITRLLETAMKNCASVYLILDGIDECEREQRKSLVRWFRDLIQGLSLENQGQIRCLFVSQDDGYARKDFAGLVTIKISPKDNRDDIQRFLRKRSINLQGKFSLDDRKRNFILEMTLRSCDGMFLLVSLIVENLMEQPTVEDLENELKPHTFPKSMNDAYERYMTRILSERSGFNVRRYCLLLFGWLVSVKRPLTWQEIQAAKSIDLDSQTVDSSNLQFLDNAKDLCGSLVEERGDGTVDLVHPTAKR</sequence>
<comment type="caution">
    <text evidence="4">The sequence shown here is derived from an EMBL/GenBank/DDBJ whole genome shotgun (WGS) entry which is preliminary data.</text>
</comment>
<dbReference type="SUPFAM" id="SSF52540">
    <property type="entry name" value="P-loop containing nucleoside triphosphate hydrolases"/>
    <property type="match status" value="1"/>
</dbReference>
<dbReference type="InterPro" id="IPR027417">
    <property type="entry name" value="P-loop_NTPase"/>
</dbReference>
<feature type="domain" description="Nephrocystin 3-like N-terminal" evidence="3">
    <location>
        <begin position="253"/>
        <end position="419"/>
    </location>
</feature>
<keyword evidence="5" id="KW-1185">Reference proteome</keyword>
<dbReference type="Gene3D" id="3.40.50.300">
    <property type="entry name" value="P-loop containing nucleotide triphosphate hydrolases"/>
    <property type="match status" value="1"/>
</dbReference>
<reference evidence="4 5" key="1">
    <citation type="submission" date="2012-08" db="EMBL/GenBank/DDBJ databases">
        <authorList>
            <person name="Gan P.H.P."/>
            <person name="Ikeda K."/>
            <person name="Irieda H."/>
            <person name="Narusaka M."/>
            <person name="O'Connell R.J."/>
            <person name="Narusaka Y."/>
            <person name="Takano Y."/>
            <person name="Kubo Y."/>
            <person name="Shirasu K."/>
        </authorList>
    </citation>
    <scope>NUCLEOTIDE SEQUENCE [LARGE SCALE GENOMIC DNA]</scope>
    <source>
        <strain evidence="4 5">Nara gc5</strain>
    </source>
</reference>
<reference evidence="4 5" key="2">
    <citation type="submission" date="2020-04" db="EMBL/GenBank/DDBJ databases">
        <title>Genome sequencing and assembly of multiple isolates from the Colletotrichum gloeosporioides species complex.</title>
        <authorList>
            <person name="Gan P."/>
            <person name="Shirasu K."/>
        </authorList>
    </citation>
    <scope>NUCLEOTIDE SEQUENCE [LARGE SCALE GENOMIC DNA]</scope>
    <source>
        <strain evidence="4 5">Nara gc5</strain>
    </source>
</reference>
<dbReference type="PANTHER" id="PTHR10039">
    <property type="entry name" value="AMELOGENIN"/>
    <property type="match status" value="1"/>
</dbReference>
<dbReference type="EMBL" id="ANPB02000005">
    <property type="protein sequence ID" value="KAF4482811.1"/>
    <property type="molecule type" value="Genomic_DNA"/>
</dbReference>
<dbReference type="Pfam" id="PF24809">
    <property type="entry name" value="DUF7708"/>
    <property type="match status" value="1"/>
</dbReference>
<dbReference type="RefSeq" id="XP_031881853.1">
    <property type="nucleotide sequence ID" value="XM_032021240.1"/>
</dbReference>
<evidence type="ECO:0000259" key="3">
    <source>
        <dbReference type="Pfam" id="PF24883"/>
    </source>
</evidence>
<dbReference type="PANTHER" id="PTHR10039:SF14">
    <property type="entry name" value="NACHT DOMAIN-CONTAINING PROTEIN"/>
    <property type="match status" value="1"/>
</dbReference>
<dbReference type="Pfam" id="PF24883">
    <property type="entry name" value="NPHP3_N"/>
    <property type="match status" value="1"/>
</dbReference>
<organism evidence="4 5">
    <name type="scientific">Colletotrichum fructicola (strain Nara gc5)</name>
    <name type="common">Anthracnose fungus</name>
    <name type="synonym">Colletotrichum gloeosporioides (strain Nara gc5)</name>
    <dbReference type="NCBI Taxonomy" id="1213859"/>
    <lineage>
        <taxon>Eukaryota</taxon>
        <taxon>Fungi</taxon>
        <taxon>Dikarya</taxon>
        <taxon>Ascomycota</taxon>
        <taxon>Pezizomycotina</taxon>
        <taxon>Sordariomycetes</taxon>
        <taxon>Hypocreomycetidae</taxon>
        <taxon>Glomerellales</taxon>
        <taxon>Glomerellaceae</taxon>
        <taxon>Colletotrichum</taxon>
        <taxon>Colletotrichum gloeosporioides species complex</taxon>
    </lineage>
</organism>
<dbReference type="GeneID" id="43605446"/>
<feature type="domain" description="DUF7708" evidence="2">
    <location>
        <begin position="61"/>
        <end position="190"/>
    </location>
</feature>
<name>A0A7J6J2L8_COLFN</name>
<gene>
    <name evidence="4" type="ORF">CGGC5_v010196</name>
</gene>
<accession>A0A7J6J2L8</accession>
<dbReference type="InterPro" id="IPR056125">
    <property type="entry name" value="DUF7708"/>
</dbReference>
<dbReference type="Proteomes" id="UP000011096">
    <property type="component" value="Unassembled WGS sequence"/>
</dbReference>
<keyword evidence="1" id="KW-0677">Repeat</keyword>
<protein>
    <submittedName>
        <fullName evidence="4">Vegetative incompatibility protein HET-E-1</fullName>
    </submittedName>
</protein>
<proteinExistence type="predicted"/>
<evidence type="ECO:0000259" key="2">
    <source>
        <dbReference type="Pfam" id="PF24809"/>
    </source>
</evidence>
<evidence type="ECO:0000313" key="4">
    <source>
        <dbReference type="EMBL" id="KAF4482811.1"/>
    </source>
</evidence>
<dbReference type="OrthoDB" id="4847602at2759"/>
<dbReference type="InParanoid" id="A0A7J6J2L8"/>
<evidence type="ECO:0000313" key="5">
    <source>
        <dbReference type="Proteomes" id="UP000011096"/>
    </source>
</evidence>
<dbReference type="InterPro" id="IPR056884">
    <property type="entry name" value="NPHP3-like_N"/>
</dbReference>
<evidence type="ECO:0000256" key="1">
    <source>
        <dbReference type="ARBA" id="ARBA00022737"/>
    </source>
</evidence>
<dbReference type="AlphaFoldDB" id="A0A7J6J2L8"/>